<evidence type="ECO:0000256" key="1">
    <source>
        <dbReference type="SAM" id="Coils"/>
    </source>
</evidence>
<sequence>MAYQFFHIETYSDAPKRVRGTADHYNSAEQVEGEAAREARYSQHVAEPQPPLSMNFDGLVPLQQLIARRRQLVSSITETLTSATGKIYTRKLRNDAATLYTEIHSHPMTSAEYLADRKANHPEVLRWARLAVKDFQRRMPEGVEAAAVMHLDEGHVHMHILAINAGDPRLDANKLHAGKVAATAYRENNVSEALVSLPKPDLHPLPLKPKKLRPSKNRETQKKRDASHKAALAQWSIDRMRIEARNKVLLRDWEAANNAHLQAGRKARGKTHVQRAFNDALSKLQDDYYEAVGKPCGLLRDGPRRERLSTKEYAKRKRTARKIADELDKMEAASREITLTTAEIAKQQEKLKAWQRDLNAGEDNLSTLAARLQAIGQELAAKSAALEKAEAAQHEKSMRQLQQLSAKEAKLADVQRDLAAKIEAITIREADLASIEKN</sequence>
<name>A0A1W6P255_9RHOB</name>
<proteinExistence type="predicted"/>
<dbReference type="OrthoDB" id="6183171at2"/>
<evidence type="ECO:0000256" key="2">
    <source>
        <dbReference type="SAM" id="MobiDB-lite"/>
    </source>
</evidence>
<organism evidence="3 4">
    <name type="scientific">Ketogulonicigenium robustum</name>
    <dbReference type="NCBI Taxonomy" id="92947"/>
    <lineage>
        <taxon>Bacteria</taxon>
        <taxon>Pseudomonadati</taxon>
        <taxon>Pseudomonadota</taxon>
        <taxon>Alphaproteobacteria</taxon>
        <taxon>Rhodobacterales</taxon>
        <taxon>Roseobacteraceae</taxon>
        <taxon>Ketogulonicigenium</taxon>
    </lineage>
</organism>
<keyword evidence="4" id="KW-1185">Reference proteome</keyword>
<keyword evidence="1" id="KW-0175">Coiled coil</keyword>
<feature type="region of interest" description="Disordered" evidence="2">
    <location>
        <begin position="199"/>
        <end position="230"/>
    </location>
</feature>
<gene>
    <name evidence="3" type="ORF">BVG79_02163</name>
</gene>
<protein>
    <recommendedName>
        <fullName evidence="5">Mob protein</fullName>
    </recommendedName>
</protein>
<dbReference type="Proteomes" id="UP000242447">
    <property type="component" value="Chromosome"/>
</dbReference>
<reference evidence="3 4" key="1">
    <citation type="submission" date="2017-02" db="EMBL/GenBank/DDBJ databases">
        <title>Ketogulonicigenium robustum SPU B003 Genome sequencing and assembly.</title>
        <authorList>
            <person name="Li Y."/>
            <person name="Liu L."/>
            <person name="Wang C."/>
            <person name="Zhang M."/>
            <person name="Zhang T."/>
            <person name="Zhang Y."/>
        </authorList>
    </citation>
    <scope>NUCLEOTIDE SEQUENCE [LARGE SCALE GENOMIC DNA]</scope>
    <source>
        <strain evidence="3 4">SPU_B003</strain>
    </source>
</reference>
<dbReference type="KEGG" id="kro:BVG79_02163"/>
<dbReference type="RefSeq" id="WP_085786892.1">
    <property type="nucleotide sequence ID" value="NZ_CP019937.1"/>
</dbReference>
<dbReference type="Gene3D" id="3.30.930.30">
    <property type="match status" value="1"/>
</dbReference>
<feature type="coiled-coil region" evidence="1">
    <location>
        <begin position="316"/>
        <end position="404"/>
    </location>
</feature>
<dbReference type="AlphaFoldDB" id="A0A1W6P255"/>
<evidence type="ECO:0008006" key="5">
    <source>
        <dbReference type="Google" id="ProtNLM"/>
    </source>
</evidence>
<feature type="compositionally biased region" description="Basic and acidic residues" evidence="2">
    <location>
        <begin position="216"/>
        <end position="228"/>
    </location>
</feature>
<dbReference type="EMBL" id="CP019937">
    <property type="protein sequence ID" value="ARO15503.1"/>
    <property type="molecule type" value="Genomic_DNA"/>
</dbReference>
<accession>A0A1W6P255</accession>
<evidence type="ECO:0000313" key="3">
    <source>
        <dbReference type="EMBL" id="ARO15503.1"/>
    </source>
</evidence>
<evidence type="ECO:0000313" key="4">
    <source>
        <dbReference type="Proteomes" id="UP000242447"/>
    </source>
</evidence>